<proteinExistence type="inferred from homology"/>
<evidence type="ECO:0000256" key="6">
    <source>
        <dbReference type="ARBA" id="ARBA00030455"/>
    </source>
</evidence>
<evidence type="ECO:0000256" key="3">
    <source>
        <dbReference type="ARBA" id="ARBA00013001"/>
    </source>
</evidence>
<sequence>MKVVSTSPSFAKYSNEPIEFLRSHQIEFEYLPADITEAEFIEKMQGVNAAIVAFNTISEKVLDSLPDLKIVCKHGVGVDNIDVKAAQDRGVVVTNVPNANKHAVADFAFALMLSLARKIPEANDKTKKGEWPRIFGSDVYGKTLGIVGLGMIGREVAKRAKGFDMKIVAYDPYPNDAFAAEYGIEYVQLEELLTISDFITLHMPLTPQTRNLIAEKEFALMKEEAFIVNASRGGIVSEAALYEALKNGKIAGAALDVFEEEPATDHPLFEHSNFIALPHIAGYTSGAINTLGMVCVQNIVDVLVNNKEPNHVIKL</sequence>
<comment type="caution">
    <text evidence="11">The sequence shown here is derived from an EMBL/GenBank/DDBJ whole genome shotgun (WGS) entry which is preliminary data.</text>
</comment>
<dbReference type="SUPFAM" id="SSF51735">
    <property type="entry name" value="NAD(P)-binding Rossmann-fold domains"/>
    <property type="match status" value="1"/>
</dbReference>
<dbReference type="Pfam" id="PF00389">
    <property type="entry name" value="2-Hacid_dh"/>
    <property type="match status" value="1"/>
</dbReference>
<evidence type="ECO:0000313" key="12">
    <source>
        <dbReference type="Proteomes" id="UP000288024"/>
    </source>
</evidence>
<keyword evidence="12" id="KW-1185">Reference proteome</keyword>
<keyword evidence="4 8" id="KW-0560">Oxidoreductase</keyword>
<evidence type="ECO:0000313" key="11">
    <source>
        <dbReference type="EMBL" id="RVT57435.1"/>
    </source>
</evidence>
<evidence type="ECO:0000256" key="8">
    <source>
        <dbReference type="RuleBase" id="RU003719"/>
    </source>
</evidence>
<feature type="domain" description="D-isomer specific 2-hydroxyacid dehydrogenase catalytic" evidence="9">
    <location>
        <begin position="13"/>
        <end position="312"/>
    </location>
</feature>
<dbReference type="EC" id="1.1.1.399" evidence="3"/>
<evidence type="ECO:0000256" key="1">
    <source>
        <dbReference type="ARBA" id="ARBA00003800"/>
    </source>
</evidence>
<dbReference type="EMBL" id="RZTZ01000017">
    <property type="protein sequence ID" value="RVT57435.1"/>
    <property type="molecule type" value="Genomic_DNA"/>
</dbReference>
<evidence type="ECO:0000256" key="7">
    <source>
        <dbReference type="ARBA" id="ARBA00048126"/>
    </source>
</evidence>
<evidence type="ECO:0000259" key="10">
    <source>
        <dbReference type="Pfam" id="PF02826"/>
    </source>
</evidence>
<feature type="domain" description="D-isomer specific 2-hydroxyacid dehydrogenase NAD-binding" evidence="10">
    <location>
        <begin position="109"/>
        <end position="281"/>
    </location>
</feature>
<dbReference type="InterPro" id="IPR006140">
    <property type="entry name" value="D-isomer_DH_NAD-bd"/>
</dbReference>
<evidence type="ECO:0000256" key="4">
    <source>
        <dbReference type="ARBA" id="ARBA00023002"/>
    </source>
</evidence>
<dbReference type="InterPro" id="IPR050857">
    <property type="entry name" value="D-2-hydroxyacid_DH"/>
</dbReference>
<keyword evidence="5" id="KW-0520">NAD</keyword>
<gene>
    <name evidence="11" type="ORF">EM808_24750</name>
</gene>
<evidence type="ECO:0000256" key="2">
    <source>
        <dbReference type="ARBA" id="ARBA00005854"/>
    </source>
</evidence>
<dbReference type="RefSeq" id="WP_127741899.1">
    <property type="nucleotide sequence ID" value="NZ_RZTZ01000017.1"/>
</dbReference>
<comment type="catalytic activity">
    <reaction evidence="7">
        <text>(R)-2-hydroxyglutarate + NAD(+) = 2-oxoglutarate + NADH + H(+)</text>
        <dbReference type="Rhea" id="RHEA:49612"/>
        <dbReference type="ChEBI" id="CHEBI:15378"/>
        <dbReference type="ChEBI" id="CHEBI:15801"/>
        <dbReference type="ChEBI" id="CHEBI:16810"/>
        <dbReference type="ChEBI" id="CHEBI:57540"/>
        <dbReference type="ChEBI" id="CHEBI:57945"/>
        <dbReference type="EC" id="1.1.1.399"/>
    </reaction>
</comment>
<dbReference type="Gene3D" id="3.40.50.720">
    <property type="entry name" value="NAD(P)-binding Rossmann-like Domain"/>
    <property type="match status" value="2"/>
</dbReference>
<evidence type="ECO:0000259" key="9">
    <source>
        <dbReference type="Pfam" id="PF00389"/>
    </source>
</evidence>
<name>A0A437K4K4_9BACI</name>
<dbReference type="PANTHER" id="PTHR42789:SF1">
    <property type="entry name" value="D-ISOMER SPECIFIC 2-HYDROXYACID DEHYDROGENASE FAMILY PROTEIN (AFU_ORTHOLOGUE AFUA_6G10090)"/>
    <property type="match status" value="1"/>
</dbReference>
<dbReference type="SUPFAM" id="SSF52283">
    <property type="entry name" value="Formate/glycerate dehydrogenase catalytic domain-like"/>
    <property type="match status" value="1"/>
</dbReference>
<dbReference type="PANTHER" id="PTHR42789">
    <property type="entry name" value="D-ISOMER SPECIFIC 2-HYDROXYACID DEHYDROGENASE FAMILY PROTEIN (AFU_ORTHOLOGUE AFUA_6G10090)"/>
    <property type="match status" value="1"/>
</dbReference>
<reference evidence="11 12" key="1">
    <citation type="submission" date="2019-01" db="EMBL/GenBank/DDBJ databases">
        <title>Bacillus sp. M5HDSG1-1, whole genome shotgun sequence.</title>
        <authorList>
            <person name="Tuo L."/>
        </authorList>
    </citation>
    <scope>NUCLEOTIDE SEQUENCE [LARGE SCALE GENOMIC DNA]</scope>
    <source>
        <strain evidence="11 12">M5HDSG1-1</strain>
    </source>
</reference>
<organism evidence="11 12">
    <name type="scientific">Niallia taxi</name>
    <dbReference type="NCBI Taxonomy" id="2499688"/>
    <lineage>
        <taxon>Bacteria</taxon>
        <taxon>Bacillati</taxon>
        <taxon>Bacillota</taxon>
        <taxon>Bacilli</taxon>
        <taxon>Bacillales</taxon>
        <taxon>Bacillaceae</taxon>
        <taxon>Niallia</taxon>
    </lineage>
</organism>
<comment type="similarity">
    <text evidence="2 8">Belongs to the D-isomer specific 2-hydroxyacid dehydrogenase family.</text>
</comment>
<dbReference type="Pfam" id="PF02826">
    <property type="entry name" value="2-Hacid_dh_C"/>
    <property type="match status" value="1"/>
</dbReference>
<dbReference type="GO" id="GO:0016616">
    <property type="term" value="F:oxidoreductase activity, acting on the CH-OH group of donors, NAD or NADP as acceptor"/>
    <property type="evidence" value="ECO:0007669"/>
    <property type="project" value="InterPro"/>
</dbReference>
<dbReference type="Proteomes" id="UP000288024">
    <property type="component" value="Unassembled WGS sequence"/>
</dbReference>
<dbReference type="InterPro" id="IPR036291">
    <property type="entry name" value="NAD(P)-bd_dom_sf"/>
</dbReference>
<dbReference type="FunFam" id="3.40.50.720:FF:000021">
    <property type="entry name" value="D-3-phosphoglycerate dehydrogenase"/>
    <property type="match status" value="1"/>
</dbReference>
<dbReference type="InterPro" id="IPR006139">
    <property type="entry name" value="D-isomer_2_OHA_DH_cat_dom"/>
</dbReference>
<protein>
    <recommendedName>
        <fullName evidence="6">2-oxoglutarate reductase</fullName>
        <ecNumber evidence="3">1.1.1.399</ecNumber>
    </recommendedName>
    <alternativeName>
        <fullName evidence="6">2-oxoglutarate reductase</fullName>
    </alternativeName>
</protein>
<dbReference type="AlphaFoldDB" id="A0A437K4K4"/>
<dbReference type="CDD" id="cd12172">
    <property type="entry name" value="PGDH_like_2"/>
    <property type="match status" value="1"/>
</dbReference>
<dbReference type="GO" id="GO:0051287">
    <property type="term" value="F:NAD binding"/>
    <property type="evidence" value="ECO:0007669"/>
    <property type="project" value="InterPro"/>
</dbReference>
<comment type="function">
    <text evidence="1">Catalyzes the reversible oxidation of 3-phospho-D-glycerate to 3-phosphonooxypyruvate, the first step of the phosphorylated L-serine biosynthesis pathway. Also catalyzes the reversible oxidation of 2-hydroxyglutarate to 2-oxoglutarate.</text>
</comment>
<accession>A0A437K4K4</accession>
<evidence type="ECO:0000256" key="5">
    <source>
        <dbReference type="ARBA" id="ARBA00023027"/>
    </source>
</evidence>